<feature type="compositionally biased region" description="Low complexity" evidence="2">
    <location>
        <begin position="490"/>
        <end position="503"/>
    </location>
</feature>
<dbReference type="VEuPathDB" id="PlasmoDB:PBANKA_1454800"/>
<dbReference type="EMBL" id="LT614640">
    <property type="protein sequence ID" value="SCN28729.1"/>
    <property type="molecule type" value="Genomic_DNA"/>
</dbReference>
<evidence type="ECO:0000313" key="4">
    <source>
        <dbReference type="EMBL" id="SCN28729.1"/>
    </source>
</evidence>
<feature type="compositionally biased region" description="Low complexity" evidence="2">
    <location>
        <begin position="749"/>
        <end position="761"/>
    </location>
</feature>
<dbReference type="SUPFAM" id="SSF54928">
    <property type="entry name" value="RNA-binding domain, RBD"/>
    <property type="match status" value="1"/>
</dbReference>
<dbReference type="GO" id="GO:0003723">
    <property type="term" value="F:RNA binding"/>
    <property type="evidence" value="ECO:0007669"/>
    <property type="project" value="UniProtKB-UniRule"/>
</dbReference>
<feature type="compositionally biased region" description="Low complexity" evidence="2">
    <location>
        <begin position="516"/>
        <end position="528"/>
    </location>
</feature>
<feature type="region of interest" description="Disordered" evidence="2">
    <location>
        <begin position="146"/>
        <end position="169"/>
    </location>
</feature>
<reference evidence="4 5" key="1">
    <citation type="submission" date="2016-05" db="EMBL/GenBank/DDBJ databases">
        <authorList>
            <consortium name="Pathogen Informatics"/>
        </authorList>
    </citation>
    <scope>NUCLEOTIDE SEQUENCE [LARGE SCALE GENOMIC DNA]</scope>
    <source>
        <strain evidence="4 5">NK65e</strain>
    </source>
</reference>
<protein>
    <submittedName>
        <fullName evidence="4">RNA-binding protein, putative</fullName>
    </submittedName>
</protein>
<feature type="region of interest" description="Disordered" evidence="2">
    <location>
        <begin position="715"/>
        <end position="788"/>
    </location>
</feature>
<feature type="domain" description="RRM" evidence="3">
    <location>
        <begin position="1268"/>
        <end position="1339"/>
    </location>
</feature>
<organism evidence="4 5">
    <name type="scientific">Plasmodium berghei</name>
    <dbReference type="NCBI Taxonomy" id="5821"/>
    <lineage>
        <taxon>Eukaryota</taxon>
        <taxon>Sar</taxon>
        <taxon>Alveolata</taxon>
        <taxon>Apicomplexa</taxon>
        <taxon>Aconoidasida</taxon>
        <taxon>Haemosporida</taxon>
        <taxon>Plasmodiidae</taxon>
        <taxon>Plasmodium</taxon>
        <taxon>Plasmodium (Vinckeia)</taxon>
    </lineage>
</organism>
<evidence type="ECO:0000256" key="1">
    <source>
        <dbReference type="PROSITE-ProRule" id="PRU00176"/>
    </source>
</evidence>
<evidence type="ECO:0000259" key="3">
    <source>
        <dbReference type="PROSITE" id="PS50102"/>
    </source>
</evidence>
<proteinExistence type="predicted"/>
<accession>A0A1D3Q7G4</accession>
<feature type="region of interest" description="Disordered" evidence="2">
    <location>
        <begin position="443"/>
        <end position="555"/>
    </location>
</feature>
<evidence type="ECO:0000313" key="5">
    <source>
        <dbReference type="Proteomes" id="UP000220214"/>
    </source>
</evidence>
<feature type="compositionally biased region" description="Basic and acidic residues" evidence="2">
    <location>
        <begin position="461"/>
        <end position="487"/>
    </location>
</feature>
<name>A0A1D3Q7G4_PLABE</name>
<dbReference type="InterPro" id="IPR000504">
    <property type="entry name" value="RRM_dom"/>
</dbReference>
<feature type="compositionally biased region" description="Low complexity" evidence="2">
    <location>
        <begin position="443"/>
        <end position="459"/>
    </location>
</feature>
<dbReference type="PROSITE" id="PS50102">
    <property type="entry name" value="RRM"/>
    <property type="match status" value="1"/>
</dbReference>
<dbReference type="Proteomes" id="UP000220214">
    <property type="component" value="Chromosome 14"/>
</dbReference>
<feature type="compositionally biased region" description="Basic residues" evidence="2">
    <location>
        <begin position="504"/>
        <end position="515"/>
    </location>
</feature>
<gene>
    <name evidence="4" type="ORF">PBNK65E_000472600</name>
</gene>
<keyword evidence="1" id="KW-0694">RNA-binding</keyword>
<evidence type="ECO:0000256" key="2">
    <source>
        <dbReference type="SAM" id="MobiDB-lite"/>
    </source>
</evidence>
<feature type="region of interest" description="Disordered" evidence="2">
    <location>
        <begin position="1223"/>
        <end position="1259"/>
    </location>
</feature>
<dbReference type="InterPro" id="IPR035979">
    <property type="entry name" value="RBD_domain_sf"/>
</dbReference>
<sequence length="2087" mass="238926">MHKMTVANNYHDHSFFYLNNRTMLEEELTYFQSNGLSLEPTATIDNKNLGDYKTSTDTFNSNENNKNDVLMNDTLNGINIKKITTSSSVVNNNNMGNTYRQNDTNIIDKKPNKRNNELGKNGKVVINSNNTKDNINSLNDIKENKINNTNNNNFSNNKNGININSKNSSKNKISNYDNINGMTDKKKRNNSVNSVKRETLNEGIECNNKRLDTNGNCNYYNNAHEKIAQIFDDNNNLQFSQKCARDVANEHNSNVVLHNNEKGDHKNINKRREDKNMNLLNNSIIESSSCKMYNEEDFKSFDSSINNFNYVHSINNKLDLKGLNNIMKYSNNLDKNKQLYGYNDKHKVCCTKGNNNECIKMSENNLMHNYRYTDYYKNDNIIENSHRNNETNGTNINTCSTGNNIYKNIEQSNNNNSRGFNHNCLNSSDDNICNNKNCEKNTDNNINENNSTNNDGIGNCDNRKRMEENGKNDHGSEDNDDKGDNKNKNKNANNSKNKGNNKSNKNKNGNKKNKKNGNQNMKNNPNNNGEDKTDQKNDTPNGKYLHGNTSNTNNKTLKHNIEANNISVIPSNKSAIGNSGSKKSGNNLINLIISDKYSTDVPASTTSNNHGNISDHCNEIFEKNNCACIEPNSILFQDRDIKYGEKNERIIICDNDNKVTNVIDENKSNDIANLNNTVNLLKNNIYNAFNDTFNEKTTESIYFSKKIPNNDVDRIIENTGNLKKKKKKKKKNKKKSNKNKNGNKKNKKNGNQNMKNNPNNNGEDKTDQKNDTPNGKYLHGNTSNTNNKTLKHNIEANNISVIPSNKSAIGNSGSKKSGNNLINLIISDKYSTDVPASTTSNNHGNISDHCNEIFEKNNCACIEPNSILFQDRDIKYGEKNERIIICDNDNKVTNVIDENKSNDIANLNNTVNLLKNNIYNAFNDTFNEKTTESIYFSKKIPNNDVDRIIENTGNLKKKKKKIQNNNIIDSNNNMSAFLSHTQILIFDAEMEKKTGMNQINQNILQNKFGLNDERENHSMTSSTYTSTSINDGNITQLHNGMKLPLIKTYDINKYVDNSIANNSGLNINMSNNTLNTTNQSIEMNENVSTRFSQNNPLNQHKETNINYNRYNNEKNAKDNYNSLNLRKIGNNNMCVERPVILNNSQMLQAFMQGRLCLSCDSLDHPMPLCPNNSFVCPNCHNISHRGNDCPMKCRFCLKYHIGISIMDCLKKARIQNEKKLLNKGKNDINNNGNENNNKMGKNNKNNNEKANVGPRFDITTRPDNSYGRSVYVSNLSDEITNIQLRDAINNQLDNGFVVNIDRQNGYAFVELSNLNSTFQLVQRSININYKKLKIQFKKTGQFLIPDNLSFNSNNVSRPFNLNNNENTQNKLNKICSNSHASNKNSSTSTNNASNLGTIQNNFISNHIHFGFSTQIKDSNMKTNANIVNNVSQHDTNNITVNNSSNNIINPGNNNCLLHMDTMEKENGCFAKFHYETQRKSQLQQFNQTNNLKKYREKDINNLCNNISDNYTGNIIDPHFSSKILENLKKTDQLNERNEEGNNLLCNNSNKNIKFEKIGINNYCNKNGNIDNCSNYQIKELSNYYNMNKNNGKSDNLIKQNNLYDFMSFEDENILNDYLKKKNINQNNSIFPMNIANMEEKNNHNFNDNMFLKFINHITNDQNKLNNTIINERTKTTNSTINNNLDTLLNSHLFNNRSLLLKENNNYNKTIEGKNVTDLSSSNIYLKNDNNLTEYNSSTDNNNMFQKYIHENNKLMDSSTTLDIKSIIDNAIEINHGTIGSDEMNFTSTINSNSTSSNNSGCSYRNGIHKADNIEYFADENSYNMTYMCSNNDHNSLTKNNRRFIYINNNKNIKNFKEIEQDKLFNHTNFFFHTFEDDQNCNDEKGINQFFWKECNNSNNSNSNCDSGNNDGDILNQGQTGYKNICNDVLYRTNTIYDIYKNFNSIKNNSPSIDNYSQRTCEENYSFSNGVENSSSNNFDNVNYDFKTQNNDILFNNINNEKTEDMHKITNDTIHYKQQEQINFTDIDINKFKSIFNNQKVEMLNNNSYMKNMKYKEIDAIEKDLESHIKVLWNLRKIKLGETCSNAK</sequence>
<feature type="compositionally biased region" description="Low complexity" evidence="2">
    <location>
        <begin position="1227"/>
        <end position="1251"/>
    </location>
</feature>
<feature type="region of interest" description="Disordered" evidence="2">
    <location>
        <begin position="110"/>
        <end position="131"/>
    </location>
</feature>
<feature type="compositionally biased region" description="Basic residues" evidence="2">
    <location>
        <begin position="722"/>
        <end position="748"/>
    </location>
</feature>